<dbReference type="EMBL" id="CP061799">
    <property type="protein sequence ID" value="QTA83611.1"/>
    <property type="molecule type" value="Genomic_DNA"/>
</dbReference>
<name>A0A975BDU1_9BACT</name>
<accession>A0A975BDU1</accession>
<protein>
    <submittedName>
        <fullName evidence="1">Uncharacterized protein</fullName>
    </submittedName>
</protein>
<dbReference type="AlphaFoldDB" id="A0A975BDU1"/>
<organism evidence="1 2">
    <name type="scientific">Desulfonema limicola</name>
    <dbReference type="NCBI Taxonomy" id="45656"/>
    <lineage>
        <taxon>Bacteria</taxon>
        <taxon>Pseudomonadati</taxon>
        <taxon>Thermodesulfobacteriota</taxon>
        <taxon>Desulfobacteria</taxon>
        <taxon>Desulfobacterales</taxon>
        <taxon>Desulfococcaceae</taxon>
        <taxon>Desulfonema</taxon>
    </lineage>
</organism>
<keyword evidence="2" id="KW-1185">Reference proteome</keyword>
<dbReference type="Proteomes" id="UP000663720">
    <property type="component" value="Chromosome"/>
</dbReference>
<reference evidence="1" key="1">
    <citation type="journal article" date="2021" name="Microb. Physiol.">
        <title>Proteogenomic Insights into the Physiology of Marine, Sulfate-Reducing, Filamentous Desulfonema limicola and Desulfonema magnum.</title>
        <authorList>
            <person name="Schnaars V."/>
            <person name="Wohlbrand L."/>
            <person name="Scheve S."/>
            <person name="Hinrichs C."/>
            <person name="Reinhardt R."/>
            <person name="Rabus R."/>
        </authorList>
    </citation>
    <scope>NUCLEOTIDE SEQUENCE</scope>
    <source>
        <strain evidence="1">5ac10</strain>
    </source>
</reference>
<dbReference type="KEGG" id="dli:dnl_60240"/>
<evidence type="ECO:0000313" key="2">
    <source>
        <dbReference type="Proteomes" id="UP000663720"/>
    </source>
</evidence>
<sequence>MLLNFNKWITDDSRIQDYCISVIFEHEKDIDLYNSIRANLQARARVR</sequence>
<proteinExistence type="predicted"/>
<evidence type="ECO:0000313" key="1">
    <source>
        <dbReference type="EMBL" id="QTA83611.1"/>
    </source>
</evidence>
<gene>
    <name evidence="1" type="ORF">dnl_60240</name>
</gene>